<feature type="region of interest" description="Disordered" evidence="1">
    <location>
        <begin position="180"/>
        <end position="200"/>
    </location>
</feature>
<sequence length="200" mass="21792">MPRKPVDPRTRIAAWREDPTHRHDPVGLAMLHALQARALQHQGPARELLEQRLVARVAEYAGRLPRGRKGAPMPAAARPAPLAALAAELAARAVPTDAASAYPALPAIEEFRTLWATVRSRGQVRQSLAAAPSDGGPLNSAVLVQRAITLMGETCPEYLKHFLAYLDNLSWLDQLQPRNAAPAKDVGRIPKPRRSRTPKG</sequence>
<keyword evidence="3" id="KW-1185">Reference proteome</keyword>
<dbReference type="InterPro" id="IPR021549">
    <property type="entry name" value="DUF2894"/>
</dbReference>
<comment type="caution">
    <text evidence="2">The sequence shown here is derived from an EMBL/GenBank/DDBJ whole genome shotgun (WGS) entry which is preliminary data.</text>
</comment>
<gene>
    <name evidence="2" type="ORF">ACEU0G_002723</name>
</gene>
<protein>
    <submittedName>
        <fullName evidence="2">DUF2894 domain-containing protein</fullName>
    </submittedName>
</protein>
<evidence type="ECO:0000313" key="2">
    <source>
        <dbReference type="EMBL" id="MFG6108731.1"/>
    </source>
</evidence>
<evidence type="ECO:0000256" key="1">
    <source>
        <dbReference type="SAM" id="MobiDB-lite"/>
    </source>
</evidence>
<dbReference type="Pfam" id="PF11445">
    <property type="entry name" value="DUF2894"/>
    <property type="match status" value="1"/>
</dbReference>
<feature type="compositionally biased region" description="Basic residues" evidence="1">
    <location>
        <begin position="190"/>
        <end position="200"/>
    </location>
</feature>
<accession>A0ABW7CW07</accession>
<dbReference type="EMBL" id="JBHGCJ010000003">
    <property type="protein sequence ID" value="MFG6108731.1"/>
    <property type="molecule type" value="Genomic_DNA"/>
</dbReference>
<name>A0ABW7CW07_9GAMM</name>
<dbReference type="RefSeq" id="WP_394162078.1">
    <property type="nucleotide sequence ID" value="NZ_JBHGCJ010000003.1"/>
</dbReference>
<evidence type="ECO:0000313" key="3">
    <source>
        <dbReference type="Proteomes" id="UP001605261"/>
    </source>
</evidence>
<reference evidence="2 3" key="1">
    <citation type="submission" date="2024-09" db="EMBL/GenBank/DDBJ databases">
        <authorList>
            <consortium name="All-Russian atlas of soil microorganisms"/>
            <consortium name="as a basis for the search for new antimicrobial producers and enzymes with unique properties"/>
            <person name="Sokolova E.A."/>
            <person name="Voronina E.N."/>
        </authorList>
    </citation>
    <scope>NUCLEOTIDE SEQUENCE [LARGE SCALE GENOMIC DNA]</scope>
    <source>
        <strain evidence="2 3">AF-22b-331.1</strain>
    </source>
</reference>
<dbReference type="Proteomes" id="UP001605261">
    <property type="component" value="Unassembled WGS sequence"/>
</dbReference>
<proteinExistence type="predicted"/>
<organism evidence="2 3">
    <name type="scientific">Stenotrophomonas nematodicola</name>
    <dbReference type="NCBI Taxonomy" id="2656746"/>
    <lineage>
        <taxon>Bacteria</taxon>
        <taxon>Pseudomonadati</taxon>
        <taxon>Pseudomonadota</taxon>
        <taxon>Gammaproteobacteria</taxon>
        <taxon>Lysobacterales</taxon>
        <taxon>Lysobacteraceae</taxon>
        <taxon>Stenotrophomonas</taxon>
    </lineage>
</organism>